<dbReference type="AlphaFoldDB" id="A0A150PS20"/>
<reference evidence="1 2" key="1">
    <citation type="submission" date="2014-02" db="EMBL/GenBank/DDBJ databases">
        <title>The small core and large imbalanced accessory genome model reveals a collaborative survival strategy of Sorangium cellulosum strains in nature.</title>
        <authorList>
            <person name="Han K."/>
            <person name="Peng R."/>
            <person name="Blom J."/>
            <person name="Li Y.-Z."/>
        </authorList>
    </citation>
    <scope>NUCLEOTIDE SEQUENCE [LARGE SCALE GENOMIC DNA]</scope>
    <source>
        <strain evidence="1 2">So0157-25</strain>
    </source>
</reference>
<evidence type="ECO:0000313" key="2">
    <source>
        <dbReference type="Proteomes" id="UP000075420"/>
    </source>
</evidence>
<evidence type="ECO:0000313" key="1">
    <source>
        <dbReference type="EMBL" id="KYF58525.1"/>
    </source>
</evidence>
<dbReference type="EMBL" id="JELY01000687">
    <property type="protein sequence ID" value="KYF58525.1"/>
    <property type="molecule type" value="Genomic_DNA"/>
</dbReference>
<comment type="caution">
    <text evidence="1">The sequence shown here is derived from an EMBL/GenBank/DDBJ whole genome shotgun (WGS) entry which is preliminary data.</text>
</comment>
<proteinExistence type="predicted"/>
<organism evidence="1 2">
    <name type="scientific">Sorangium cellulosum</name>
    <name type="common">Polyangium cellulosum</name>
    <dbReference type="NCBI Taxonomy" id="56"/>
    <lineage>
        <taxon>Bacteria</taxon>
        <taxon>Pseudomonadati</taxon>
        <taxon>Myxococcota</taxon>
        <taxon>Polyangia</taxon>
        <taxon>Polyangiales</taxon>
        <taxon>Polyangiaceae</taxon>
        <taxon>Sorangium</taxon>
    </lineage>
</organism>
<gene>
    <name evidence="1" type="ORF">BE08_42035</name>
</gene>
<dbReference type="Proteomes" id="UP000075420">
    <property type="component" value="Unassembled WGS sequence"/>
</dbReference>
<sequence>MRGFEFCETMAGSFHLVESPADERPMSFTIRARSRGLLHFLRKPEVEIEGEIDAEGFADHRYLSGRLGLDLARTGTLPYSFEFTANDGRRCAFAGRKTVRPRDLLESMTVLPGVLVGEGGAVIGEALLRFDLRSDLLRFLKSFRATR</sequence>
<protein>
    <submittedName>
        <fullName evidence="1">Uncharacterized protein</fullName>
    </submittedName>
</protein>
<accession>A0A150PS20</accession>
<name>A0A150PS20_SORCE</name>